<dbReference type="InterPro" id="IPR017441">
    <property type="entry name" value="Protein_kinase_ATP_BS"/>
</dbReference>
<dbReference type="AlphaFoldDB" id="A0A367KKQ9"/>
<evidence type="ECO:0000256" key="4">
    <source>
        <dbReference type="ARBA" id="ARBA00022679"/>
    </source>
</evidence>
<dbReference type="GO" id="GO:0004674">
    <property type="term" value="F:protein serine/threonine kinase activity"/>
    <property type="evidence" value="ECO:0007669"/>
    <property type="project" value="UniProtKB-KW"/>
</dbReference>
<dbReference type="InterPro" id="IPR011993">
    <property type="entry name" value="PH-like_dom_sf"/>
</dbReference>
<proteinExistence type="inferred from homology"/>
<dbReference type="PANTHER" id="PTHR24356">
    <property type="entry name" value="SERINE/THREONINE-PROTEIN KINASE"/>
    <property type="match status" value="1"/>
</dbReference>
<dbReference type="Gene3D" id="3.30.200.20">
    <property type="entry name" value="Phosphorylase Kinase, domain 1"/>
    <property type="match status" value="1"/>
</dbReference>
<protein>
    <recommendedName>
        <fullName evidence="2">non-specific serine/threonine protein kinase</fullName>
        <ecNumber evidence="2">2.7.11.1</ecNumber>
    </recommendedName>
</protein>
<evidence type="ECO:0000256" key="10">
    <source>
        <dbReference type="PROSITE-ProRule" id="PRU10141"/>
    </source>
</evidence>
<name>A0A367KKQ9_RHIST</name>
<evidence type="ECO:0000256" key="3">
    <source>
        <dbReference type="ARBA" id="ARBA00022527"/>
    </source>
</evidence>
<feature type="binding site" evidence="10">
    <location>
        <position position="65"/>
    </location>
    <ligand>
        <name>ATP</name>
        <dbReference type="ChEBI" id="CHEBI:30616"/>
    </ligand>
</feature>
<dbReference type="STRING" id="4846.A0A367KKQ9"/>
<feature type="region of interest" description="Disordered" evidence="11">
    <location>
        <begin position="1"/>
        <end position="24"/>
    </location>
</feature>
<dbReference type="Gene3D" id="2.30.29.30">
    <property type="entry name" value="Pleckstrin-homology domain (PH domain)/Phosphotyrosine-binding domain (PTB)"/>
    <property type="match status" value="1"/>
</dbReference>
<dbReference type="SUPFAM" id="SSF56112">
    <property type="entry name" value="Protein kinase-like (PK-like)"/>
    <property type="match status" value="1"/>
</dbReference>
<dbReference type="EC" id="2.7.11.1" evidence="2"/>
<feature type="region of interest" description="Disordered" evidence="11">
    <location>
        <begin position="326"/>
        <end position="391"/>
    </location>
</feature>
<accession>A0A367KKQ9</accession>
<dbReference type="SMART" id="SM00220">
    <property type="entry name" value="S_TKc"/>
    <property type="match status" value="1"/>
</dbReference>
<evidence type="ECO:0000256" key="1">
    <source>
        <dbReference type="ARBA" id="ARBA00010006"/>
    </source>
</evidence>
<dbReference type="InterPro" id="IPR008271">
    <property type="entry name" value="Ser/Thr_kinase_AS"/>
</dbReference>
<evidence type="ECO:0000256" key="8">
    <source>
        <dbReference type="ARBA" id="ARBA00047899"/>
    </source>
</evidence>
<organism evidence="13 14">
    <name type="scientific">Rhizopus stolonifer</name>
    <name type="common">Rhizopus nigricans</name>
    <dbReference type="NCBI Taxonomy" id="4846"/>
    <lineage>
        <taxon>Eukaryota</taxon>
        <taxon>Fungi</taxon>
        <taxon>Fungi incertae sedis</taxon>
        <taxon>Mucoromycota</taxon>
        <taxon>Mucoromycotina</taxon>
        <taxon>Mucoromycetes</taxon>
        <taxon>Mucorales</taxon>
        <taxon>Mucorineae</taxon>
        <taxon>Rhizopodaceae</taxon>
        <taxon>Rhizopus</taxon>
    </lineage>
</organism>
<feature type="domain" description="Protein kinase" evidence="12">
    <location>
        <begin position="36"/>
        <end position="296"/>
    </location>
</feature>
<evidence type="ECO:0000256" key="9">
    <source>
        <dbReference type="ARBA" id="ARBA00048679"/>
    </source>
</evidence>
<evidence type="ECO:0000256" key="6">
    <source>
        <dbReference type="ARBA" id="ARBA00022777"/>
    </source>
</evidence>
<dbReference type="GO" id="GO:0035556">
    <property type="term" value="P:intracellular signal transduction"/>
    <property type="evidence" value="ECO:0007669"/>
    <property type="project" value="TreeGrafter"/>
</dbReference>
<dbReference type="PROSITE" id="PS00107">
    <property type="entry name" value="PROTEIN_KINASE_ATP"/>
    <property type="match status" value="1"/>
</dbReference>
<comment type="similarity">
    <text evidence="1">Belongs to the protein kinase superfamily. AGC Ser/Thr protein kinase family. PDPK1 subfamily.</text>
</comment>
<evidence type="ECO:0000256" key="2">
    <source>
        <dbReference type="ARBA" id="ARBA00012513"/>
    </source>
</evidence>
<dbReference type="InterPro" id="IPR000719">
    <property type="entry name" value="Prot_kinase_dom"/>
</dbReference>
<gene>
    <name evidence="13" type="primary">PDPK1_1</name>
    <name evidence="13" type="ORF">CU098_006996</name>
</gene>
<dbReference type="Pfam" id="PF14593">
    <property type="entry name" value="PH_3"/>
    <property type="match status" value="1"/>
</dbReference>
<dbReference type="PANTHER" id="PTHR24356:SF163">
    <property type="entry name" value="3-PHOSPHOINOSITIDE-DEPENDENT PROTEIN KINASE 1-RELATED"/>
    <property type="match status" value="1"/>
</dbReference>
<feature type="compositionally biased region" description="Low complexity" evidence="11">
    <location>
        <begin position="375"/>
        <end position="386"/>
    </location>
</feature>
<dbReference type="Gene3D" id="1.10.510.10">
    <property type="entry name" value="Transferase(Phosphotransferase) domain 1"/>
    <property type="match status" value="1"/>
</dbReference>
<keyword evidence="7 10" id="KW-0067">ATP-binding</keyword>
<comment type="catalytic activity">
    <reaction evidence="9">
        <text>L-seryl-[protein] + ATP = O-phospho-L-seryl-[protein] + ADP + H(+)</text>
        <dbReference type="Rhea" id="RHEA:17989"/>
        <dbReference type="Rhea" id="RHEA-COMP:9863"/>
        <dbReference type="Rhea" id="RHEA-COMP:11604"/>
        <dbReference type="ChEBI" id="CHEBI:15378"/>
        <dbReference type="ChEBI" id="CHEBI:29999"/>
        <dbReference type="ChEBI" id="CHEBI:30616"/>
        <dbReference type="ChEBI" id="CHEBI:83421"/>
        <dbReference type="ChEBI" id="CHEBI:456216"/>
        <dbReference type="EC" id="2.7.11.1"/>
    </reaction>
</comment>
<dbReference type="InterPro" id="IPR011009">
    <property type="entry name" value="Kinase-like_dom_sf"/>
</dbReference>
<dbReference type="GO" id="GO:0005524">
    <property type="term" value="F:ATP binding"/>
    <property type="evidence" value="ECO:0007669"/>
    <property type="project" value="UniProtKB-UniRule"/>
</dbReference>
<evidence type="ECO:0000313" key="13">
    <source>
        <dbReference type="EMBL" id="RCI02720.1"/>
    </source>
</evidence>
<dbReference type="FunFam" id="3.30.200.20:FF:000191">
    <property type="entry name" value="3-phosphoinositide-dependent protein kinase 2-like"/>
    <property type="match status" value="1"/>
</dbReference>
<dbReference type="EMBL" id="PJQM01001286">
    <property type="protein sequence ID" value="RCI02720.1"/>
    <property type="molecule type" value="Genomic_DNA"/>
</dbReference>
<evidence type="ECO:0000256" key="7">
    <source>
        <dbReference type="ARBA" id="ARBA00022840"/>
    </source>
</evidence>
<sequence>MASPTQSIHAREPTLNTDVDDPSHPLHHHRRIVTDFDYGDILGEGSYSTVLIGRDKRTGKHYAVKRLDKAHIVKNNKVKYVMIERDALSRMNHPGIVKLYWTYKDNRSLYFVLDLAKNGELYTYIRRLAPFDLETTRFYAAEILLAIEHIHQKGVIHRDIKPENILLDDHLHIKITDFGSAKILEKEENEEEPSAARSFVGTAEYVSPELLRSDPVSKEADYWALGCVIYQMLSGKSPFKAATDYLIFQKIKNLEYTMPDDFPETGKDIVQRLLVSEPETRLGATGIHAIKDHPFFEGIEWNTLFQSTPPNLKERLETEAKLHPVIPPKFDLDNSDDEEEEDDMWFGSDKPNTSTYTTPIKTKHIQLQTQEKRSSQLSSTASSTASIPERLGGQAHPPWVPHLYPNESVIKSGRLTRKRGLISKKRNLILTNRPRLLYLDEGSDKNKLDGNLRCEIPWTSQLLPELKGKSMFCLHTPEKTYTFEDKKHAQEWVNTINAMLVDSFGVAS</sequence>
<evidence type="ECO:0000313" key="14">
    <source>
        <dbReference type="Proteomes" id="UP000253551"/>
    </source>
</evidence>
<evidence type="ECO:0000256" key="11">
    <source>
        <dbReference type="SAM" id="MobiDB-lite"/>
    </source>
</evidence>
<dbReference type="PROSITE" id="PS00108">
    <property type="entry name" value="PROTEIN_KINASE_ST"/>
    <property type="match status" value="1"/>
</dbReference>
<keyword evidence="3" id="KW-0723">Serine/threonine-protein kinase</keyword>
<dbReference type="CDD" id="cd05581">
    <property type="entry name" value="STKc_PDK1"/>
    <property type="match status" value="1"/>
</dbReference>
<feature type="compositionally biased region" description="Acidic residues" evidence="11">
    <location>
        <begin position="333"/>
        <end position="344"/>
    </location>
</feature>
<keyword evidence="6 13" id="KW-0418">Kinase</keyword>
<dbReference type="SUPFAM" id="SSF50729">
    <property type="entry name" value="PH domain-like"/>
    <property type="match status" value="1"/>
</dbReference>
<dbReference type="FunFam" id="1.10.510.10:FF:000534">
    <property type="entry name" value="Serine/threonine-protein kinase PKH2"/>
    <property type="match status" value="1"/>
</dbReference>
<dbReference type="OrthoDB" id="347657at2759"/>
<comment type="catalytic activity">
    <reaction evidence="8">
        <text>L-threonyl-[protein] + ATP = O-phospho-L-threonyl-[protein] + ADP + H(+)</text>
        <dbReference type="Rhea" id="RHEA:46608"/>
        <dbReference type="Rhea" id="RHEA-COMP:11060"/>
        <dbReference type="Rhea" id="RHEA-COMP:11605"/>
        <dbReference type="ChEBI" id="CHEBI:15378"/>
        <dbReference type="ChEBI" id="CHEBI:30013"/>
        <dbReference type="ChEBI" id="CHEBI:30616"/>
        <dbReference type="ChEBI" id="CHEBI:61977"/>
        <dbReference type="ChEBI" id="CHEBI:456216"/>
        <dbReference type="EC" id="2.7.11.1"/>
    </reaction>
</comment>
<evidence type="ECO:0000259" key="12">
    <source>
        <dbReference type="PROSITE" id="PS50011"/>
    </source>
</evidence>
<dbReference type="InterPro" id="IPR050236">
    <property type="entry name" value="Ser_Thr_kinase_AGC"/>
</dbReference>
<dbReference type="InterPro" id="IPR039046">
    <property type="entry name" value="PDPK1"/>
</dbReference>
<dbReference type="Proteomes" id="UP000253551">
    <property type="component" value="Unassembled WGS sequence"/>
</dbReference>
<feature type="compositionally biased region" description="Polar residues" evidence="11">
    <location>
        <begin position="350"/>
        <end position="369"/>
    </location>
</feature>
<dbReference type="Pfam" id="PF00069">
    <property type="entry name" value="Pkinase"/>
    <property type="match status" value="1"/>
</dbReference>
<dbReference type="PROSITE" id="PS50011">
    <property type="entry name" value="PROTEIN_KINASE_DOM"/>
    <property type="match status" value="1"/>
</dbReference>
<dbReference type="InterPro" id="IPR033931">
    <property type="entry name" value="PDK1-typ_PH"/>
</dbReference>
<comment type="caution">
    <text evidence="13">The sequence shown here is derived from an EMBL/GenBank/DDBJ whole genome shotgun (WGS) entry which is preliminary data.</text>
</comment>
<evidence type="ECO:0000256" key="5">
    <source>
        <dbReference type="ARBA" id="ARBA00022741"/>
    </source>
</evidence>
<keyword evidence="14" id="KW-1185">Reference proteome</keyword>
<keyword evidence="4" id="KW-0808">Transferase</keyword>
<keyword evidence="5 10" id="KW-0547">Nucleotide-binding</keyword>
<reference evidence="13 14" key="1">
    <citation type="journal article" date="2018" name="G3 (Bethesda)">
        <title>Phylogenetic and Phylogenomic Definition of Rhizopus Species.</title>
        <authorList>
            <person name="Gryganskyi A.P."/>
            <person name="Golan J."/>
            <person name="Dolatabadi S."/>
            <person name="Mondo S."/>
            <person name="Robb S."/>
            <person name="Idnurm A."/>
            <person name="Muszewska A."/>
            <person name="Steczkiewicz K."/>
            <person name="Masonjones S."/>
            <person name="Liao H.L."/>
            <person name="Gajdeczka M.T."/>
            <person name="Anike F."/>
            <person name="Vuek A."/>
            <person name="Anishchenko I.M."/>
            <person name="Voigt K."/>
            <person name="de Hoog G.S."/>
            <person name="Smith M.E."/>
            <person name="Heitman J."/>
            <person name="Vilgalys R."/>
            <person name="Stajich J.E."/>
        </authorList>
    </citation>
    <scope>NUCLEOTIDE SEQUENCE [LARGE SCALE GENOMIC DNA]</scope>
    <source>
        <strain evidence="13 14">LSU 92-RS-03</strain>
    </source>
</reference>